<keyword evidence="3 11" id="KW-0813">Transport</keyword>
<feature type="domain" description="ABC transmembrane type-1" evidence="13">
    <location>
        <begin position="90"/>
        <end position="278"/>
    </location>
</feature>
<gene>
    <name evidence="14" type="ORF">EVS81_08540</name>
</gene>
<feature type="transmembrane region" description="Helical" evidence="11">
    <location>
        <begin position="158"/>
        <end position="177"/>
    </location>
</feature>
<accession>A0A4P6KEN9</accession>
<name>A0A4P6KEN9_9MICO</name>
<dbReference type="Proteomes" id="UP000289260">
    <property type="component" value="Chromosome"/>
</dbReference>
<keyword evidence="6 11" id="KW-0812">Transmembrane</keyword>
<evidence type="ECO:0000256" key="2">
    <source>
        <dbReference type="ARBA" id="ARBA00007069"/>
    </source>
</evidence>
<dbReference type="Pfam" id="PF00528">
    <property type="entry name" value="BPD_transp_1"/>
    <property type="match status" value="1"/>
</dbReference>
<comment type="function">
    <text evidence="9">Required for the activity of the bacterial periplasmic transport system of putrescine and spermidine.</text>
</comment>
<dbReference type="OrthoDB" id="9810794at2"/>
<keyword evidence="8 11" id="KW-0472">Membrane</keyword>
<evidence type="ECO:0000256" key="12">
    <source>
        <dbReference type="SAM" id="MobiDB-lite"/>
    </source>
</evidence>
<feature type="transmembrane region" description="Helical" evidence="11">
    <location>
        <begin position="37"/>
        <end position="60"/>
    </location>
</feature>
<feature type="transmembrane region" description="Helical" evidence="11">
    <location>
        <begin position="125"/>
        <end position="152"/>
    </location>
</feature>
<evidence type="ECO:0000256" key="9">
    <source>
        <dbReference type="ARBA" id="ARBA00037216"/>
    </source>
</evidence>
<keyword evidence="7 11" id="KW-1133">Transmembrane helix</keyword>
<dbReference type="GO" id="GO:0005886">
    <property type="term" value="C:plasma membrane"/>
    <property type="evidence" value="ECO:0007669"/>
    <property type="project" value="UniProtKB-SubCell"/>
</dbReference>
<evidence type="ECO:0000313" key="15">
    <source>
        <dbReference type="Proteomes" id="UP000289260"/>
    </source>
</evidence>
<dbReference type="InterPro" id="IPR000515">
    <property type="entry name" value="MetI-like"/>
</dbReference>
<evidence type="ECO:0000256" key="5">
    <source>
        <dbReference type="ARBA" id="ARBA00022519"/>
    </source>
</evidence>
<comment type="subcellular location">
    <subcellularLocation>
        <location evidence="1">Cell inner membrane</location>
        <topology evidence="1">Multi-pass membrane protein</topology>
    </subcellularLocation>
    <subcellularLocation>
        <location evidence="11">Cell membrane</location>
        <topology evidence="11">Multi-pass membrane protein</topology>
    </subcellularLocation>
</comment>
<evidence type="ECO:0000256" key="4">
    <source>
        <dbReference type="ARBA" id="ARBA00022475"/>
    </source>
</evidence>
<dbReference type="KEGG" id="ltr:EVS81_08540"/>
<dbReference type="PANTHER" id="PTHR43848:SF5">
    <property type="entry name" value="SPERMIDINE_PUTRESCINE TRANSPORT SYSTEM PERMEASE PROTEIN POTC"/>
    <property type="match status" value="1"/>
</dbReference>
<evidence type="ECO:0000256" key="10">
    <source>
        <dbReference type="ARBA" id="ARBA00039580"/>
    </source>
</evidence>
<proteinExistence type="inferred from homology"/>
<dbReference type="PROSITE" id="PS50928">
    <property type="entry name" value="ABC_TM1"/>
    <property type="match status" value="1"/>
</dbReference>
<evidence type="ECO:0000256" key="7">
    <source>
        <dbReference type="ARBA" id="ARBA00022989"/>
    </source>
</evidence>
<dbReference type="InterPro" id="IPR035906">
    <property type="entry name" value="MetI-like_sf"/>
</dbReference>
<sequence length="290" mass="30927">MTAPAPARTRPSDEPGGVAPAIRKPPRALRLHDFPGIAPVAVFGIIFLYVPILITTVYAFNDGDSALVWRGFSLRWFGEVAQNTNLLNALIVSLQIAVVATVVSTILSILFALSVEQLRAKGSGIATAILTAPLVIPEIVLAVATLGFIRMIGLQPGMLALMLAHTSFCIPFALMPVRARLKSLGSSYFEAATDLGASSWQMFRRITLPLLVPGIISGAVLAFVISLDDFIISNFLSASGATPLPVFLFSLIRRGASPAVNVIATLLLVLAIVVTTITFLQSQRRSKQHA</sequence>
<comment type="similarity">
    <text evidence="2">Belongs to the binding-protein-dependent transport system permease family. CysTW subfamily.</text>
</comment>
<dbReference type="AlphaFoldDB" id="A0A4P6KEN9"/>
<dbReference type="PANTHER" id="PTHR43848">
    <property type="entry name" value="PUTRESCINE TRANSPORT SYSTEM PERMEASE PROTEIN POTI"/>
    <property type="match status" value="1"/>
</dbReference>
<keyword evidence="4" id="KW-1003">Cell membrane</keyword>
<evidence type="ECO:0000313" key="14">
    <source>
        <dbReference type="EMBL" id="QBE48876.1"/>
    </source>
</evidence>
<evidence type="ECO:0000256" key="8">
    <source>
        <dbReference type="ARBA" id="ARBA00023136"/>
    </source>
</evidence>
<dbReference type="SUPFAM" id="SSF161098">
    <property type="entry name" value="MetI-like"/>
    <property type="match status" value="1"/>
</dbReference>
<dbReference type="GO" id="GO:0055085">
    <property type="term" value="P:transmembrane transport"/>
    <property type="evidence" value="ECO:0007669"/>
    <property type="project" value="InterPro"/>
</dbReference>
<evidence type="ECO:0000256" key="3">
    <source>
        <dbReference type="ARBA" id="ARBA00022448"/>
    </source>
</evidence>
<feature type="transmembrane region" description="Helical" evidence="11">
    <location>
        <begin position="259"/>
        <end position="280"/>
    </location>
</feature>
<protein>
    <recommendedName>
        <fullName evidence="10">Spermidine/putrescine transport system permease protein PotC</fullName>
    </recommendedName>
</protein>
<keyword evidence="15" id="KW-1185">Reference proteome</keyword>
<evidence type="ECO:0000256" key="11">
    <source>
        <dbReference type="RuleBase" id="RU363032"/>
    </source>
</evidence>
<dbReference type="CDD" id="cd06261">
    <property type="entry name" value="TM_PBP2"/>
    <property type="match status" value="1"/>
</dbReference>
<organism evidence="14 15">
    <name type="scientific">Leucobacter triazinivorans</name>
    <dbReference type="NCBI Taxonomy" id="1784719"/>
    <lineage>
        <taxon>Bacteria</taxon>
        <taxon>Bacillati</taxon>
        <taxon>Actinomycetota</taxon>
        <taxon>Actinomycetes</taxon>
        <taxon>Micrococcales</taxon>
        <taxon>Microbacteriaceae</taxon>
        <taxon>Leucobacter</taxon>
    </lineage>
</organism>
<dbReference type="InterPro" id="IPR051789">
    <property type="entry name" value="Bact_Polyamine_Transport"/>
</dbReference>
<keyword evidence="5" id="KW-0997">Cell inner membrane</keyword>
<feature type="transmembrane region" description="Helical" evidence="11">
    <location>
        <begin position="231"/>
        <end position="252"/>
    </location>
</feature>
<feature type="transmembrane region" description="Helical" evidence="11">
    <location>
        <begin position="86"/>
        <end position="113"/>
    </location>
</feature>
<feature type="transmembrane region" description="Helical" evidence="11">
    <location>
        <begin position="206"/>
        <end position="225"/>
    </location>
</feature>
<feature type="region of interest" description="Disordered" evidence="12">
    <location>
        <begin position="1"/>
        <end position="20"/>
    </location>
</feature>
<reference evidence="14 15" key="1">
    <citation type="submission" date="2019-02" db="EMBL/GenBank/DDBJ databases">
        <authorList>
            <person name="Sun L."/>
            <person name="Pan D."/>
            <person name="Wu X."/>
        </authorList>
    </citation>
    <scope>NUCLEOTIDE SEQUENCE [LARGE SCALE GENOMIC DNA]</scope>
    <source>
        <strain evidence="14 15">JW-1</strain>
    </source>
</reference>
<evidence type="ECO:0000256" key="6">
    <source>
        <dbReference type="ARBA" id="ARBA00022692"/>
    </source>
</evidence>
<dbReference type="EMBL" id="CP035806">
    <property type="protein sequence ID" value="QBE48876.1"/>
    <property type="molecule type" value="Genomic_DNA"/>
</dbReference>
<evidence type="ECO:0000259" key="13">
    <source>
        <dbReference type="PROSITE" id="PS50928"/>
    </source>
</evidence>
<evidence type="ECO:0000256" key="1">
    <source>
        <dbReference type="ARBA" id="ARBA00004429"/>
    </source>
</evidence>
<dbReference type="RefSeq" id="WP_130110011.1">
    <property type="nucleotide sequence ID" value="NZ_CP035806.1"/>
</dbReference>
<dbReference type="Gene3D" id="1.10.3720.10">
    <property type="entry name" value="MetI-like"/>
    <property type="match status" value="1"/>
</dbReference>